<organism evidence="1 2">
    <name type="scientific">Aspergillus glaucus CBS 516.65</name>
    <dbReference type="NCBI Taxonomy" id="1160497"/>
    <lineage>
        <taxon>Eukaryota</taxon>
        <taxon>Fungi</taxon>
        <taxon>Dikarya</taxon>
        <taxon>Ascomycota</taxon>
        <taxon>Pezizomycotina</taxon>
        <taxon>Eurotiomycetes</taxon>
        <taxon>Eurotiomycetidae</taxon>
        <taxon>Eurotiales</taxon>
        <taxon>Aspergillaceae</taxon>
        <taxon>Aspergillus</taxon>
        <taxon>Aspergillus subgen. Aspergillus</taxon>
    </lineage>
</organism>
<dbReference type="GeneID" id="34464364"/>
<dbReference type="AlphaFoldDB" id="A0A1L9VY62"/>
<proteinExistence type="predicted"/>
<dbReference type="EMBL" id="KV878889">
    <property type="protein sequence ID" value="OJJ88835.1"/>
    <property type="molecule type" value="Genomic_DNA"/>
</dbReference>
<keyword evidence="2" id="KW-1185">Reference proteome</keyword>
<dbReference type="RefSeq" id="XP_022405511.1">
    <property type="nucleotide sequence ID" value="XM_022548103.1"/>
</dbReference>
<dbReference type="Proteomes" id="UP000184300">
    <property type="component" value="Unassembled WGS sequence"/>
</dbReference>
<reference evidence="2" key="1">
    <citation type="journal article" date="2017" name="Genome Biol.">
        <title>Comparative genomics reveals high biological diversity and specific adaptations in the industrially and medically important fungal genus Aspergillus.</title>
        <authorList>
            <person name="de Vries R.P."/>
            <person name="Riley R."/>
            <person name="Wiebenga A."/>
            <person name="Aguilar-Osorio G."/>
            <person name="Amillis S."/>
            <person name="Uchima C.A."/>
            <person name="Anderluh G."/>
            <person name="Asadollahi M."/>
            <person name="Askin M."/>
            <person name="Barry K."/>
            <person name="Battaglia E."/>
            <person name="Bayram O."/>
            <person name="Benocci T."/>
            <person name="Braus-Stromeyer S.A."/>
            <person name="Caldana C."/>
            <person name="Canovas D."/>
            <person name="Cerqueira G.C."/>
            <person name="Chen F."/>
            <person name="Chen W."/>
            <person name="Choi C."/>
            <person name="Clum A."/>
            <person name="Dos Santos R.A."/>
            <person name="Damasio A.R."/>
            <person name="Diallinas G."/>
            <person name="Emri T."/>
            <person name="Fekete E."/>
            <person name="Flipphi M."/>
            <person name="Freyberg S."/>
            <person name="Gallo A."/>
            <person name="Gournas C."/>
            <person name="Habgood R."/>
            <person name="Hainaut M."/>
            <person name="Harispe M.L."/>
            <person name="Henrissat B."/>
            <person name="Hilden K.S."/>
            <person name="Hope R."/>
            <person name="Hossain A."/>
            <person name="Karabika E."/>
            <person name="Karaffa L."/>
            <person name="Karanyi Z."/>
            <person name="Krasevec N."/>
            <person name="Kuo A."/>
            <person name="Kusch H."/>
            <person name="LaButti K."/>
            <person name="Lagendijk E.L."/>
            <person name="Lapidus A."/>
            <person name="Levasseur A."/>
            <person name="Lindquist E."/>
            <person name="Lipzen A."/>
            <person name="Logrieco A.F."/>
            <person name="MacCabe A."/>
            <person name="Maekelae M.R."/>
            <person name="Malavazi I."/>
            <person name="Melin P."/>
            <person name="Meyer V."/>
            <person name="Mielnichuk N."/>
            <person name="Miskei M."/>
            <person name="Molnar A.P."/>
            <person name="Mule G."/>
            <person name="Ngan C.Y."/>
            <person name="Orejas M."/>
            <person name="Orosz E."/>
            <person name="Ouedraogo J.P."/>
            <person name="Overkamp K.M."/>
            <person name="Park H.-S."/>
            <person name="Perrone G."/>
            <person name="Piumi F."/>
            <person name="Punt P.J."/>
            <person name="Ram A.F."/>
            <person name="Ramon A."/>
            <person name="Rauscher S."/>
            <person name="Record E."/>
            <person name="Riano-Pachon D.M."/>
            <person name="Robert V."/>
            <person name="Roehrig J."/>
            <person name="Ruller R."/>
            <person name="Salamov A."/>
            <person name="Salih N.S."/>
            <person name="Samson R.A."/>
            <person name="Sandor E."/>
            <person name="Sanguinetti M."/>
            <person name="Schuetze T."/>
            <person name="Sepcic K."/>
            <person name="Shelest E."/>
            <person name="Sherlock G."/>
            <person name="Sophianopoulou V."/>
            <person name="Squina F.M."/>
            <person name="Sun H."/>
            <person name="Susca A."/>
            <person name="Todd R.B."/>
            <person name="Tsang A."/>
            <person name="Unkles S.E."/>
            <person name="van de Wiele N."/>
            <person name="van Rossen-Uffink D."/>
            <person name="Oliveira J.V."/>
            <person name="Vesth T.C."/>
            <person name="Visser J."/>
            <person name="Yu J.-H."/>
            <person name="Zhou M."/>
            <person name="Andersen M.R."/>
            <person name="Archer D.B."/>
            <person name="Baker S.E."/>
            <person name="Benoit I."/>
            <person name="Brakhage A.A."/>
            <person name="Braus G.H."/>
            <person name="Fischer R."/>
            <person name="Frisvad J.C."/>
            <person name="Goldman G.H."/>
            <person name="Houbraken J."/>
            <person name="Oakley B."/>
            <person name="Pocsi I."/>
            <person name="Scazzocchio C."/>
            <person name="Seiboth B."/>
            <person name="vanKuyk P.A."/>
            <person name="Wortman J."/>
            <person name="Dyer P.S."/>
            <person name="Grigoriev I.V."/>
        </authorList>
    </citation>
    <scope>NUCLEOTIDE SEQUENCE [LARGE SCALE GENOMIC DNA]</scope>
    <source>
        <strain evidence="2">CBS 516.65</strain>
    </source>
</reference>
<protein>
    <submittedName>
        <fullName evidence="1">Uncharacterized protein</fullName>
    </submittedName>
</protein>
<accession>A0A1L9VY62</accession>
<feature type="non-terminal residue" evidence="1">
    <location>
        <position position="100"/>
    </location>
</feature>
<gene>
    <name evidence="1" type="ORF">ASPGLDRAFT_54808</name>
</gene>
<evidence type="ECO:0000313" key="2">
    <source>
        <dbReference type="Proteomes" id="UP000184300"/>
    </source>
</evidence>
<dbReference type="VEuPathDB" id="FungiDB:ASPGLDRAFT_54808"/>
<evidence type="ECO:0000313" key="1">
    <source>
        <dbReference type="EMBL" id="OJJ88835.1"/>
    </source>
</evidence>
<name>A0A1L9VY62_ASPGL</name>
<sequence length="100" mass="10508">MPPTFFVSLVASAQAPAININSPSSLPEFFPPTPTSYLPVLAADTVMSPSDNDGGLNNCLHSFFPPPSHLLVLLAPSSLYHFLLDLVLLSCSCQGPAGKP</sequence>